<keyword evidence="2" id="KW-1185">Reference proteome</keyword>
<gene>
    <name evidence="1" type="ORF">OUZ56_017150</name>
</gene>
<evidence type="ECO:0000313" key="2">
    <source>
        <dbReference type="Proteomes" id="UP001234178"/>
    </source>
</evidence>
<evidence type="ECO:0000313" key="1">
    <source>
        <dbReference type="EMBL" id="KAK4027987.1"/>
    </source>
</evidence>
<proteinExistence type="predicted"/>
<protein>
    <submittedName>
        <fullName evidence="1">Uncharacterized protein</fullName>
    </submittedName>
</protein>
<reference evidence="1 2" key="1">
    <citation type="journal article" date="2023" name="Nucleic Acids Res.">
        <title>The hologenome of Daphnia magna reveals possible DNA methylation and microbiome-mediated evolution of the host genome.</title>
        <authorList>
            <person name="Chaturvedi A."/>
            <person name="Li X."/>
            <person name="Dhandapani V."/>
            <person name="Marshall H."/>
            <person name="Kissane S."/>
            <person name="Cuenca-Cambronero M."/>
            <person name="Asole G."/>
            <person name="Calvet F."/>
            <person name="Ruiz-Romero M."/>
            <person name="Marangio P."/>
            <person name="Guigo R."/>
            <person name="Rago D."/>
            <person name="Mirbahai L."/>
            <person name="Eastwood N."/>
            <person name="Colbourne J.K."/>
            <person name="Zhou J."/>
            <person name="Mallon E."/>
            <person name="Orsini L."/>
        </authorList>
    </citation>
    <scope>NUCLEOTIDE SEQUENCE [LARGE SCALE GENOMIC DNA]</scope>
    <source>
        <strain evidence="1">LRV0_1</strain>
    </source>
</reference>
<dbReference type="Proteomes" id="UP001234178">
    <property type="component" value="Unassembled WGS sequence"/>
</dbReference>
<sequence>MLTYSDGALVRFVDATFDNRRIRYSRLYSSGRAFFLDVLAEVKRTDAQLNFSPPLSTVWSGDFPTTSIPDIYHPTPHKSESSMKLSKLRRTTASPRVKRGTTFWYRSTPIIWDQAIFTCCGSFPIASLPFLSM</sequence>
<comment type="caution">
    <text evidence="1">The sequence shown here is derived from an EMBL/GenBank/DDBJ whole genome shotgun (WGS) entry which is preliminary data.</text>
</comment>
<accession>A0ABR0AS91</accession>
<dbReference type="EMBL" id="JAOYFB010000038">
    <property type="protein sequence ID" value="KAK4027987.1"/>
    <property type="molecule type" value="Genomic_DNA"/>
</dbReference>
<name>A0ABR0AS91_9CRUS</name>
<organism evidence="1 2">
    <name type="scientific">Daphnia magna</name>
    <dbReference type="NCBI Taxonomy" id="35525"/>
    <lineage>
        <taxon>Eukaryota</taxon>
        <taxon>Metazoa</taxon>
        <taxon>Ecdysozoa</taxon>
        <taxon>Arthropoda</taxon>
        <taxon>Crustacea</taxon>
        <taxon>Branchiopoda</taxon>
        <taxon>Diplostraca</taxon>
        <taxon>Cladocera</taxon>
        <taxon>Anomopoda</taxon>
        <taxon>Daphniidae</taxon>
        <taxon>Daphnia</taxon>
    </lineage>
</organism>